<dbReference type="Pfam" id="PF13687">
    <property type="entry name" value="DUF4153"/>
    <property type="match status" value="1"/>
</dbReference>
<sequence length="436" mass="49777">MIEPKMISNELTQSSTQPPILNEAKSIEKILGFIFWALGIFLVDNFFNGKFSSLSIFFILLLGTLVFYLIKTKKNIVLECKIGIAYLACFSLSFTIFNNEFVHFMGLCFMIAALIIGYAYVERPWDKTKDINCMEFVDSIFVTPFTCFGGLFKVLTTFTKNKKKNKTTQSIIIGLCIAGPLMVVILSLLVQADYLFMKSVSNFMTEILEMFNDVQLDRIFVDIVFGSLTASFMYGVVKGNEKEEIKKVFSKNEKRITMESLTMIISFVPLLIVYLIFFVAQITYYTNGIIGQLPLGYTYAEYARSGFFELIRIAVINLIIIMIMNSLSKNNDNKTVKYLTLGFSIVSIIMGVLSMSKMLLYISAYGLTTLRIVTMWFMILLLVFFVFIITHVLNIRFKTLKNCLFAFLILFTLLTFMNVDGVVGWYNTSHDSSEKN</sequence>
<feature type="transmembrane region" description="Helical" evidence="1">
    <location>
        <begin position="103"/>
        <end position="121"/>
    </location>
</feature>
<evidence type="ECO:0000313" key="3">
    <source>
        <dbReference type="Proteomes" id="UP000243297"/>
    </source>
</evidence>
<feature type="transmembrane region" description="Helical" evidence="1">
    <location>
        <begin position="374"/>
        <end position="393"/>
    </location>
</feature>
<dbReference type="OrthoDB" id="9767931at2"/>
<dbReference type="STRING" id="118967.SAMN02745191_0392"/>
<feature type="transmembrane region" description="Helical" evidence="1">
    <location>
        <begin position="53"/>
        <end position="70"/>
    </location>
</feature>
<dbReference type="RefSeq" id="WP_078710836.1">
    <property type="nucleotide sequence ID" value="NZ_FUWY01000001.1"/>
</dbReference>
<proteinExistence type="predicted"/>
<accession>A0A1T4K8P2</accession>
<feature type="transmembrane region" description="Helical" evidence="1">
    <location>
        <begin position="306"/>
        <end position="327"/>
    </location>
</feature>
<keyword evidence="1" id="KW-0472">Membrane</keyword>
<keyword evidence="1" id="KW-0812">Transmembrane</keyword>
<evidence type="ECO:0000256" key="1">
    <source>
        <dbReference type="SAM" id="Phobius"/>
    </source>
</evidence>
<organism evidence="2 3">
    <name type="scientific">Anaerorhabdus furcosa</name>
    <dbReference type="NCBI Taxonomy" id="118967"/>
    <lineage>
        <taxon>Bacteria</taxon>
        <taxon>Bacillati</taxon>
        <taxon>Bacillota</taxon>
        <taxon>Erysipelotrichia</taxon>
        <taxon>Erysipelotrichales</taxon>
        <taxon>Erysipelotrichaceae</taxon>
        <taxon>Anaerorhabdus</taxon>
    </lineage>
</organism>
<feature type="transmembrane region" description="Helical" evidence="1">
    <location>
        <begin position="219"/>
        <end position="237"/>
    </location>
</feature>
<protein>
    <submittedName>
        <fullName evidence="2">Uncharacterized protein</fullName>
    </submittedName>
</protein>
<feature type="transmembrane region" description="Helical" evidence="1">
    <location>
        <begin position="405"/>
        <end position="426"/>
    </location>
</feature>
<feature type="transmembrane region" description="Helical" evidence="1">
    <location>
        <begin position="170"/>
        <end position="190"/>
    </location>
</feature>
<dbReference type="AlphaFoldDB" id="A0A1T4K8P2"/>
<feature type="transmembrane region" description="Helical" evidence="1">
    <location>
        <begin position="77"/>
        <end position="97"/>
    </location>
</feature>
<reference evidence="3" key="1">
    <citation type="submission" date="2017-02" db="EMBL/GenBank/DDBJ databases">
        <authorList>
            <person name="Varghese N."/>
            <person name="Submissions S."/>
        </authorList>
    </citation>
    <scope>NUCLEOTIDE SEQUENCE [LARGE SCALE GENOMIC DNA]</scope>
    <source>
        <strain evidence="3">ATCC 25662</strain>
    </source>
</reference>
<feature type="transmembrane region" description="Helical" evidence="1">
    <location>
        <begin position="30"/>
        <end position="47"/>
    </location>
</feature>
<dbReference type="InterPro" id="IPR025291">
    <property type="entry name" value="DUF4153"/>
</dbReference>
<feature type="transmembrane region" description="Helical" evidence="1">
    <location>
        <begin position="339"/>
        <end position="362"/>
    </location>
</feature>
<dbReference type="EMBL" id="FUWY01000001">
    <property type="protein sequence ID" value="SJZ38693.1"/>
    <property type="molecule type" value="Genomic_DNA"/>
</dbReference>
<evidence type="ECO:0000313" key="2">
    <source>
        <dbReference type="EMBL" id="SJZ38693.1"/>
    </source>
</evidence>
<gene>
    <name evidence="2" type="ORF">SAMN02745191_0392</name>
</gene>
<name>A0A1T4K8P2_9FIRM</name>
<feature type="transmembrane region" description="Helical" evidence="1">
    <location>
        <begin position="261"/>
        <end position="286"/>
    </location>
</feature>
<keyword evidence="1" id="KW-1133">Transmembrane helix</keyword>
<dbReference type="Proteomes" id="UP000243297">
    <property type="component" value="Unassembled WGS sequence"/>
</dbReference>
<keyword evidence="3" id="KW-1185">Reference proteome</keyword>